<sequence length="307" mass="36317">MKRDRRGEMKHTLFLLIMVISVVSLLSACGQHQKQDKQQFDQQLKKVEQKEQAFYKAYNDADFHELKTMRHTEATEDNKAAFEQKQRVMNESVRPKWKAYRKEAQKLPTPNKDVEALKKEYLKAVDKKGQSLNQTSEFISLCLDTIKSNENIIEYTQKFEKRRKSVEDELTEAKVTLQGQQDSEILETVLAKNNSNIKKEVEDVLSEKNEIKRSQRLKNEILPLIQTHIKSLNQERIHDNTVNNARQHAIQMYYELENYYKERAKNAINSEKLSEMNIKHVIRTSDELEHYETTYHQKNDELESQLQ</sequence>
<gene>
    <name evidence="2" type="ORF">BU638_04460</name>
    <name evidence="1" type="ORF">BU653_06045</name>
    <name evidence="3" type="ORF">BU676_04160</name>
</gene>
<evidence type="ECO:0000313" key="1">
    <source>
        <dbReference type="EMBL" id="PTG14342.1"/>
    </source>
</evidence>
<reference evidence="4 5" key="1">
    <citation type="journal article" date="2016" name="Front. Microbiol.">
        <title>Comprehensive Phylogenetic Analysis of Bovine Non-aureus Staphylococci Species Based on Whole-Genome Sequencing.</title>
        <authorList>
            <person name="Naushad S."/>
            <person name="Barkema H.W."/>
            <person name="Luby C."/>
            <person name="Condas L.A."/>
            <person name="Nobrega D.B."/>
            <person name="Carson D.A."/>
            <person name="De Buck J."/>
        </authorList>
    </citation>
    <scope>NUCLEOTIDE SEQUENCE [LARGE SCALE GENOMIC DNA]</scope>
    <source>
        <strain evidence="2 5">SNUC 105</strain>
        <strain evidence="3 4">SNUC 1363</strain>
        <strain evidence="1 6">SNUC 505</strain>
    </source>
</reference>
<proteinExistence type="predicted"/>
<dbReference type="AlphaFoldDB" id="A0AAE5T095"/>
<dbReference type="PROSITE" id="PS51257">
    <property type="entry name" value="PROKAR_LIPOPROTEIN"/>
    <property type="match status" value="1"/>
</dbReference>
<dbReference type="RefSeq" id="WP_105965145.1">
    <property type="nucleotide sequence ID" value="NZ_JAHYBT010000015.1"/>
</dbReference>
<keyword evidence="1" id="KW-0449">Lipoprotein</keyword>
<reference evidence="1" key="2">
    <citation type="submission" date="2018-03" db="EMBL/GenBank/DDBJ databases">
        <authorList>
            <person name="Naushad S."/>
        </authorList>
    </citation>
    <scope>NUCLEOTIDE SEQUENCE</scope>
    <source>
        <strain evidence="2">SNUC 105</strain>
        <strain evidence="3">SNUC 1363</strain>
        <strain evidence="1">SNUC 505</strain>
    </source>
</reference>
<evidence type="ECO:0000313" key="6">
    <source>
        <dbReference type="Proteomes" id="UP000242704"/>
    </source>
</evidence>
<keyword evidence="4" id="KW-1185">Reference proteome</keyword>
<dbReference type="NCBIfam" id="NF033194">
    <property type="entry name" value="lipo_EMYY"/>
    <property type="match status" value="1"/>
</dbReference>
<dbReference type="Proteomes" id="UP000242144">
    <property type="component" value="Unassembled WGS sequence"/>
</dbReference>
<dbReference type="EMBL" id="PZCM01000004">
    <property type="protein sequence ID" value="PTG27798.1"/>
    <property type="molecule type" value="Genomic_DNA"/>
</dbReference>
<evidence type="ECO:0000313" key="4">
    <source>
        <dbReference type="Proteomes" id="UP000242008"/>
    </source>
</evidence>
<dbReference type="EMBL" id="PZAO01000007">
    <property type="protein sequence ID" value="PTG70283.1"/>
    <property type="molecule type" value="Genomic_DNA"/>
</dbReference>
<dbReference type="InterPro" id="IPR048013">
    <property type="entry name" value="EMYY_lipop"/>
</dbReference>
<organism evidence="1 6">
    <name type="scientific">Staphylococcus chromogenes</name>
    <name type="common">Staphylococcus hyicus subsp. chromogenes</name>
    <dbReference type="NCBI Taxonomy" id="46126"/>
    <lineage>
        <taxon>Bacteria</taxon>
        <taxon>Bacillati</taxon>
        <taxon>Bacillota</taxon>
        <taxon>Bacilli</taxon>
        <taxon>Bacillales</taxon>
        <taxon>Staphylococcaceae</taxon>
        <taxon>Staphylococcus</taxon>
    </lineage>
</organism>
<dbReference type="Proteomes" id="UP000242704">
    <property type="component" value="Unassembled WGS sequence"/>
</dbReference>
<evidence type="ECO:0000313" key="2">
    <source>
        <dbReference type="EMBL" id="PTG27798.1"/>
    </source>
</evidence>
<evidence type="ECO:0000313" key="3">
    <source>
        <dbReference type="EMBL" id="PTG70283.1"/>
    </source>
</evidence>
<accession>A0AAE5T095</accession>
<comment type="caution">
    <text evidence="1">The sequence shown here is derived from an EMBL/GenBank/DDBJ whole genome shotgun (WGS) entry which is preliminary data.</text>
</comment>
<protein>
    <submittedName>
        <fullName evidence="1">EMYY motif lipoprotein</fullName>
    </submittedName>
</protein>
<dbReference type="Proteomes" id="UP000242008">
    <property type="component" value="Unassembled WGS sequence"/>
</dbReference>
<name>A0AAE5T095_STACR</name>
<dbReference type="EMBL" id="PZBZ01000027">
    <property type="protein sequence ID" value="PTG14342.1"/>
    <property type="molecule type" value="Genomic_DNA"/>
</dbReference>
<evidence type="ECO:0000313" key="5">
    <source>
        <dbReference type="Proteomes" id="UP000242144"/>
    </source>
</evidence>